<dbReference type="EMBL" id="JAAOZD010000011">
    <property type="protein sequence ID" value="NIJ03373.1"/>
    <property type="molecule type" value="Genomic_DNA"/>
</dbReference>
<dbReference type="Proteomes" id="UP000802392">
    <property type="component" value="Unassembled WGS sequence"/>
</dbReference>
<evidence type="ECO:0000313" key="1">
    <source>
        <dbReference type="EMBL" id="NIJ03373.1"/>
    </source>
</evidence>
<evidence type="ECO:0000313" key="2">
    <source>
        <dbReference type="Proteomes" id="UP000802392"/>
    </source>
</evidence>
<gene>
    <name evidence="1" type="ORF">FHR86_003732</name>
</gene>
<reference evidence="1 2" key="1">
    <citation type="submission" date="2020-03" db="EMBL/GenBank/DDBJ databases">
        <title>Genomic Encyclopedia of Type Strains, Phase III (KMG-III): the genomes of soil and plant-associated and newly described type strains.</title>
        <authorList>
            <person name="Whitman W."/>
        </authorList>
    </citation>
    <scope>NUCLEOTIDE SEQUENCE [LARGE SCALE GENOMIC DNA]</scope>
    <source>
        <strain evidence="1 2">CECT 4207</strain>
    </source>
</reference>
<sequence length="97" mass="10613">MGLRDILSWRRKATEPSVAVPAVEERKPLTAAESADLEAAWAELRQTAAASKVTLLRACSRNGRSWDEDPEAVRAISATIGRIMNDRAEGPKDEPAR</sequence>
<dbReference type="RefSeq" id="WP_338112598.1">
    <property type="nucleotide sequence ID" value="NZ_JAAOZD010000011.1"/>
</dbReference>
<accession>A0ABX0TLB3</accession>
<keyword evidence="2" id="KW-1185">Reference proteome</keyword>
<proteinExistence type="predicted"/>
<organism evidence="1 2">
    <name type="scientific">Paenarthrobacter ilicis</name>
    <dbReference type="NCBI Taxonomy" id="43665"/>
    <lineage>
        <taxon>Bacteria</taxon>
        <taxon>Bacillati</taxon>
        <taxon>Actinomycetota</taxon>
        <taxon>Actinomycetes</taxon>
        <taxon>Micrococcales</taxon>
        <taxon>Micrococcaceae</taxon>
        <taxon>Paenarthrobacter</taxon>
    </lineage>
</organism>
<comment type="caution">
    <text evidence="1">The sequence shown here is derived from an EMBL/GenBank/DDBJ whole genome shotgun (WGS) entry which is preliminary data.</text>
</comment>
<name>A0ABX0TLB3_9MICC</name>
<protein>
    <submittedName>
        <fullName evidence="1">Uncharacterized protein</fullName>
    </submittedName>
</protein>